<evidence type="ECO:0000313" key="2">
    <source>
        <dbReference type="EMBL" id="PNG27901.1"/>
    </source>
</evidence>
<organism evidence="2 3">
    <name type="scientific">Methylocella silvestris</name>
    <dbReference type="NCBI Taxonomy" id="199596"/>
    <lineage>
        <taxon>Bacteria</taxon>
        <taxon>Pseudomonadati</taxon>
        <taxon>Pseudomonadota</taxon>
        <taxon>Alphaproteobacteria</taxon>
        <taxon>Hyphomicrobiales</taxon>
        <taxon>Beijerinckiaceae</taxon>
        <taxon>Methylocella</taxon>
    </lineage>
</organism>
<feature type="domain" description="N-acetyltransferase" evidence="1">
    <location>
        <begin position="8"/>
        <end position="155"/>
    </location>
</feature>
<dbReference type="InterPro" id="IPR016181">
    <property type="entry name" value="Acyl_CoA_acyltransferase"/>
</dbReference>
<dbReference type="PROSITE" id="PS51186">
    <property type="entry name" value="GNAT"/>
    <property type="match status" value="1"/>
</dbReference>
<dbReference type="Gene3D" id="3.40.630.30">
    <property type="match status" value="1"/>
</dbReference>
<dbReference type="GO" id="GO:0016747">
    <property type="term" value="F:acyltransferase activity, transferring groups other than amino-acyl groups"/>
    <property type="evidence" value="ECO:0007669"/>
    <property type="project" value="InterPro"/>
</dbReference>
<name>A0A2J7TM99_METSI</name>
<evidence type="ECO:0000313" key="3">
    <source>
        <dbReference type="Proteomes" id="UP000236286"/>
    </source>
</evidence>
<comment type="caution">
    <text evidence="2">The sequence shown here is derived from an EMBL/GenBank/DDBJ whole genome shotgun (WGS) entry which is preliminary data.</text>
</comment>
<gene>
    <name evidence="2" type="ORF">CR492_03155</name>
</gene>
<dbReference type="InterPro" id="IPR000182">
    <property type="entry name" value="GNAT_dom"/>
</dbReference>
<accession>A0A2J7TM99</accession>
<protein>
    <recommendedName>
        <fullName evidence="1">N-acetyltransferase domain-containing protein</fullName>
    </recommendedName>
</protein>
<dbReference type="RefSeq" id="WP_102842209.1">
    <property type="nucleotide sequence ID" value="NZ_PDZR01000001.1"/>
</dbReference>
<sequence>MREESRHCLVRVANKNDAEAIFFVLRECAGEVPVRMDGPDGETLIRQLIKEGYNSGHSYVAVYGDQVVGFLLAPHSNNGWFELNYGAILTPYRGMGLFSDMLNEIKPRVVGLYATVKDMNKSGMSARLLKAGFIETDDRESPDERTFRWVQAPLS</sequence>
<dbReference type="Proteomes" id="UP000236286">
    <property type="component" value="Unassembled WGS sequence"/>
</dbReference>
<dbReference type="EMBL" id="PDZR01000001">
    <property type="protein sequence ID" value="PNG27901.1"/>
    <property type="molecule type" value="Genomic_DNA"/>
</dbReference>
<proteinExistence type="predicted"/>
<evidence type="ECO:0000259" key="1">
    <source>
        <dbReference type="PROSITE" id="PS51186"/>
    </source>
</evidence>
<dbReference type="SUPFAM" id="SSF55729">
    <property type="entry name" value="Acyl-CoA N-acyltransferases (Nat)"/>
    <property type="match status" value="1"/>
</dbReference>
<reference evidence="2 3" key="1">
    <citation type="submission" date="2017-10" db="EMBL/GenBank/DDBJ databases">
        <title>Genome announcement of Methylocella silvestris TVC from permafrost.</title>
        <authorList>
            <person name="Wang J."/>
            <person name="Geng K."/>
            <person name="Ul-Haque F."/>
            <person name="Crombie A.T."/>
            <person name="Street L.E."/>
            <person name="Wookey P.A."/>
            <person name="Murrell J.C."/>
            <person name="Pratscher J."/>
        </authorList>
    </citation>
    <scope>NUCLEOTIDE SEQUENCE [LARGE SCALE GENOMIC DNA]</scope>
    <source>
        <strain evidence="2 3">TVC</strain>
    </source>
</reference>
<dbReference type="AlphaFoldDB" id="A0A2J7TM99"/>